<dbReference type="AlphaFoldDB" id="A0A177FTK9"/>
<name>A0A177FTK9_9PROT</name>
<gene>
    <name evidence="1" type="ORF">Amal_04127</name>
</gene>
<evidence type="ECO:0000313" key="2">
    <source>
        <dbReference type="Proteomes" id="UP000077349"/>
    </source>
</evidence>
<organism evidence="1 2">
    <name type="scientific">Acetobacter malorum</name>
    <dbReference type="NCBI Taxonomy" id="178901"/>
    <lineage>
        <taxon>Bacteria</taxon>
        <taxon>Pseudomonadati</taxon>
        <taxon>Pseudomonadota</taxon>
        <taxon>Alphaproteobacteria</taxon>
        <taxon>Acetobacterales</taxon>
        <taxon>Acetobacteraceae</taxon>
        <taxon>Acetobacter</taxon>
    </lineage>
</organism>
<sequence length="255" mass="29365">MNLTALEINDIKKSLSNPRMVSWNKVRISSDFSLLNSNVLWSNRVNSTSSSPEELTIKLHQFNFSLCMSMIPTLQIFEILLRNKINDNLKSYTANPMWWKSVRKVNLNKGAIKKIQSAEDSINNTGRGVNPNRIISELSLGFWVSIFNAEYDNPRDVSKNLWNLTLHKIFQNGVSVSRGNIHSDLEEIRKLRNKVSHNDPILLNDILSTYTKILQLSQYMCPVTSRWIKRNSPIEYVLSSQIKKALVVVRNLYGR</sequence>
<dbReference type="EMBL" id="LVHD01000326">
    <property type="protein sequence ID" value="OAG71478.1"/>
    <property type="molecule type" value="Genomic_DNA"/>
</dbReference>
<proteinExistence type="predicted"/>
<dbReference type="PATRIC" id="fig|178901.16.peg.4529"/>
<accession>A0A177FTK9</accession>
<dbReference type="Proteomes" id="UP000077349">
    <property type="component" value="Unassembled WGS sequence"/>
</dbReference>
<evidence type="ECO:0000313" key="1">
    <source>
        <dbReference type="EMBL" id="OAG71478.1"/>
    </source>
</evidence>
<reference evidence="1 2" key="1">
    <citation type="submission" date="2016-03" db="EMBL/GenBank/DDBJ databases">
        <title>Draft genome sequence of Acetobacter malorum CECT 7742, a strain isolated from strawberry vinegar.</title>
        <authorList>
            <person name="Sainz F."/>
            <person name="Mas A."/>
            <person name="Torija M.J."/>
        </authorList>
    </citation>
    <scope>NUCLEOTIDE SEQUENCE [LARGE SCALE GENOMIC DNA]</scope>
    <source>
        <strain evidence="1 2">CECT 7742</strain>
    </source>
</reference>
<comment type="caution">
    <text evidence="1">The sequence shown here is derived from an EMBL/GenBank/DDBJ whole genome shotgun (WGS) entry which is preliminary data.</text>
</comment>
<protein>
    <submittedName>
        <fullName evidence="1">Abi-like protein</fullName>
    </submittedName>
</protein>